<dbReference type="OrthoDB" id="5371334at2759"/>
<dbReference type="STRING" id="252740.A0A423VSE4"/>
<accession>A0A423VSE4</accession>
<proteinExistence type="predicted"/>
<dbReference type="Proteomes" id="UP000284375">
    <property type="component" value="Unassembled WGS sequence"/>
</dbReference>
<protein>
    <submittedName>
        <fullName evidence="1">Uncharacterized protein</fullName>
    </submittedName>
</protein>
<dbReference type="AlphaFoldDB" id="A0A423VSE4"/>
<name>A0A423VSE4_CYTCH</name>
<sequence length="99" mass="10987">MIPRGTADAAIHEQGRRLYDRMHVPYVKISDYKAIWAGGKWRDLCGRVKVPVMIDLAELDALWMGTEEHAREFAGGFAASGRVDASVVKGAPHCIELSY</sequence>
<organism evidence="1 2">
    <name type="scientific">Cytospora chrysosperma</name>
    <name type="common">Cytospora canker fungus</name>
    <name type="synonym">Sphaeria chrysosperma</name>
    <dbReference type="NCBI Taxonomy" id="252740"/>
    <lineage>
        <taxon>Eukaryota</taxon>
        <taxon>Fungi</taxon>
        <taxon>Dikarya</taxon>
        <taxon>Ascomycota</taxon>
        <taxon>Pezizomycotina</taxon>
        <taxon>Sordariomycetes</taxon>
        <taxon>Sordariomycetidae</taxon>
        <taxon>Diaporthales</taxon>
        <taxon>Cytosporaceae</taxon>
        <taxon>Cytospora</taxon>
    </lineage>
</organism>
<keyword evidence="2" id="KW-1185">Reference proteome</keyword>
<dbReference type="EMBL" id="LJZO01000030">
    <property type="protein sequence ID" value="ROV93994.1"/>
    <property type="molecule type" value="Genomic_DNA"/>
</dbReference>
<gene>
    <name evidence="1" type="ORF">VSDG_06245</name>
</gene>
<evidence type="ECO:0000313" key="1">
    <source>
        <dbReference type="EMBL" id="ROV93994.1"/>
    </source>
</evidence>
<reference evidence="1 2" key="1">
    <citation type="submission" date="2015-09" db="EMBL/GenBank/DDBJ databases">
        <title>Host preference determinants of Valsa canker pathogens revealed by comparative genomics.</title>
        <authorList>
            <person name="Yin Z."/>
            <person name="Huang L."/>
        </authorList>
    </citation>
    <scope>NUCLEOTIDE SEQUENCE [LARGE SCALE GENOMIC DNA]</scope>
    <source>
        <strain evidence="1 2">YSFL</strain>
    </source>
</reference>
<comment type="caution">
    <text evidence="1">The sequence shown here is derived from an EMBL/GenBank/DDBJ whole genome shotgun (WGS) entry which is preliminary data.</text>
</comment>
<evidence type="ECO:0000313" key="2">
    <source>
        <dbReference type="Proteomes" id="UP000284375"/>
    </source>
</evidence>